<dbReference type="GO" id="GO:0016020">
    <property type="term" value="C:membrane"/>
    <property type="evidence" value="ECO:0007669"/>
    <property type="project" value="InterPro"/>
</dbReference>
<gene>
    <name evidence="2" type="ORF">EPECO119H6_pEC404/03-1-153</name>
</gene>
<geneLocation type="plasmid" evidence="2">
    <name>pEC404/03-1</name>
</geneLocation>
<sequence length="99" mass="11112">MEVEILKEAMEYGLSRKWIAHTPLLPKDGKRQKDAQSADKKAADMLAKYERRKGIVVSGAPRFAGTIKITTNSVIDNRANLNYLLTHSCLDYTCNILSD</sequence>
<dbReference type="Gene3D" id="3.30.305.10">
    <property type="entry name" value="Colicin Ia, domain 2"/>
    <property type="match status" value="1"/>
</dbReference>
<dbReference type="GO" id="GO:0140911">
    <property type="term" value="F:pore-forming activity"/>
    <property type="evidence" value="ECO:0007669"/>
    <property type="project" value="InterPro"/>
</dbReference>
<dbReference type="InterPro" id="IPR014739">
    <property type="entry name" value="Channel_colicin_N_sf"/>
</dbReference>
<dbReference type="AlphaFoldDB" id="A0A140JYI0"/>
<accession>A0A140JYI0</accession>
<dbReference type="Pfam" id="PF11504">
    <property type="entry name" value="Colicin_Ia"/>
    <property type="match status" value="1"/>
</dbReference>
<dbReference type="GO" id="GO:0031640">
    <property type="term" value="P:killing of cells of another organism"/>
    <property type="evidence" value="ECO:0007669"/>
    <property type="project" value="InterPro"/>
</dbReference>
<organism evidence="2">
    <name type="scientific">Escherichia coli O119:H6</name>
    <dbReference type="NCBI Taxonomy" id="397448"/>
    <lineage>
        <taxon>Bacteria</taxon>
        <taxon>Pseudomonadati</taxon>
        <taxon>Pseudomonadota</taxon>
        <taxon>Gammaproteobacteria</taxon>
        <taxon>Enterobacterales</taxon>
        <taxon>Enterobacteriaceae</taxon>
        <taxon>Escherichia</taxon>
    </lineage>
</organism>
<dbReference type="EMBL" id="AP014804">
    <property type="protein sequence ID" value="BAU62157.1"/>
    <property type="molecule type" value="Genomic_DNA"/>
</dbReference>
<dbReference type="InterPro" id="IPR038452">
    <property type="entry name" value="Channel_colicin_cen_sf"/>
</dbReference>
<evidence type="ECO:0000259" key="1">
    <source>
        <dbReference type="Pfam" id="PF11504"/>
    </source>
</evidence>
<name>A0A140JYI0_ECOLX</name>
<reference evidence="2" key="1">
    <citation type="journal article" date="2016" name="Int. J. Med. Microbiol.">
        <title>Genetic relatedness and virulence properties of enteropathogenic Escherichia coli strains of serotype O119:H6 expressing localized adherence or localized and aggregative adherence-like patterns on HeLa cells.</title>
        <authorList>
            <person name="Garcia B.G."/>
            <person name="Ooka T."/>
            <person name="Gotoh Y."/>
            <person name="Vieira M.A.M."/>
            <person name="Yamamoto D."/>
            <person name="Ogura Y."/>
            <person name="Girao D.M."/>
            <person name="Sampaio S.C.F."/>
            <person name="Bonfim Melo A."/>
            <person name="Irino K."/>
            <person name="Hayashi T."/>
            <person name="Gomes T.A.T."/>
        </authorList>
    </citation>
    <scope>NUCLEOTIDE SEQUENCE</scope>
    <source>
        <strain evidence="2">EC404/03</strain>
        <plasmid evidence="2">pEC404/03-1</plasmid>
    </source>
</reference>
<dbReference type="GO" id="GO:0050829">
    <property type="term" value="P:defense response to Gram-negative bacterium"/>
    <property type="evidence" value="ECO:0007669"/>
    <property type="project" value="InterPro"/>
</dbReference>
<proteinExistence type="predicted"/>
<evidence type="ECO:0000313" key="2">
    <source>
        <dbReference type="EMBL" id="BAU62157.1"/>
    </source>
</evidence>
<protein>
    <recommendedName>
        <fullName evidence="1">Channel forming colicin central receptor recognition domain-containing protein</fullName>
    </recommendedName>
</protein>
<dbReference type="InterPro" id="IPR014740">
    <property type="entry name" value="Channel_colicin_cen"/>
</dbReference>
<feature type="domain" description="Channel forming colicin central receptor recognition" evidence="1">
    <location>
        <begin position="53"/>
        <end position="99"/>
    </location>
</feature>
<keyword evidence="2" id="KW-0614">Plasmid</keyword>
<dbReference type="SUPFAM" id="SSF58096">
    <property type="entry name" value="Colicin Ia, N-terminal domain"/>
    <property type="match status" value="1"/>
</dbReference>